<sequence>MDPSTENYGCHGDMCHQRDKGSGIGVSFYVAQSRRAAKVGQGRGHGDIGFIAGTLSLIYCRAMSPLLFPLFQISPSPHLLNFSVA</sequence>
<proteinExistence type="predicted"/>
<organism evidence="1">
    <name type="scientific">Physcomitrium patens</name>
    <name type="common">Spreading-leaved earth moss</name>
    <name type="synonym">Physcomitrella patens</name>
    <dbReference type="NCBI Taxonomy" id="3218"/>
    <lineage>
        <taxon>Eukaryota</taxon>
        <taxon>Viridiplantae</taxon>
        <taxon>Streptophyta</taxon>
        <taxon>Embryophyta</taxon>
        <taxon>Bryophyta</taxon>
        <taxon>Bryophytina</taxon>
        <taxon>Bryopsida</taxon>
        <taxon>Funariidae</taxon>
        <taxon>Funariales</taxon>
        <taxon>Funariaceae</taxon>
        <taxon>Physcomitrium</taxon>
    </lineage>
</organism>
<keyword evidence="3" id="KW-1185">Reference proteome</keyword>
<evidence type="ECO:0000313" key="1">
    <source>
        <dbReference type="EMBL" id="PNR42770.1"/>
    </source>
</evidence>
<dbReference type="InParanoid" id="A0A2K1JMJ3"/>
<accession>A0A2K1JMJ3</accession>
<dbReference type="AlphaFoldDB" id="A0A2K1JMJ3"/>
<dbReference type="Gramene" id="Pp3c13_19990V3.1">
    <property type="protein sequence ID" value="Pp3c13_19990V3.1"/>
    <property type="gene ID" value="Pp3c13_19990"/>
</dbReference>
<dbReference type="Proteomes" id="UP000006727">
    <property type="component" value="Chromosome 13"/>
</dbReference>
<reference evidence="1 3" key="2">
    <citation type="journal article" date="2018" name="Plant J.">
        <title>The Physcomitrella patens chromosome-scale assembly reveals moss genome structure and evolution.</title>
        <authorList>
            <person name="Lang D."/>
            <person name="Ullrich K.K."/>
            <person name="Murat F."/>
            <person name="Fuchs J."/>
            <person name="Jenkins J."/>
            <person name="Haas F.B."/>
            <person name="Piednoel M."/>
            <person name="Gundlach H."/>
            <person name="Van Bel M."/>
            <person name="Meyberg R."/>
            <person name="Vives C."/>
            <person name="Morata J."/>
            <person name="Symeonidi A."/>
            <person name="Hiss M."/>
            <person name="Muchero W."/>
            <person name="Kamisugi Y."/>
            <person name="Saleh O."/>
            <person name="Blanc G."/>
            <person name="Decker E.L."/>
            <person name="van Gessel N."/>
            <person name="Grimwood J."/>
            <person name="Hayes R.D."/>
            <person name="Graham S.W."/>
            <person name="Gunter L.E."/>
            <person name="McDaniel S.F."/>
            <person name="Hoernstein S.N.W."/>
            <person name="Larsson A."/>
            <person name="Li F.W."/>
            <person name="Perroud P.F."/>
            <person name="Phillips J."/>
            <person name="Ranjan P."/>
            <person name="Rokshar D.S."/>
            <person name="Rothfels C.J."/>
            <person name="Schneider L."/>
            <person name="Shu S."/>
            <person name="Stevenson D.W."/>
            <person name="Thummler F."/>
            <person name="Tillich M."/>
            <person name="Villarreal Aguilar J.C."/>
            <person name="Widiez T."/>
            <person name="Wong G.K."/>
            <person name="Wymore A."/>
            <person name="Zhang Y."/>
            <person name="Zimmer A.D."/>
            <person name="Quatrano R.S."/>
            <person name="Mayer K.F.X."/>
            <person name="Goodstein D."/>
            <person name="Casacuberta J.M."/>
            <person name="Vandepoele K."/>
            <person name="Reski R."/>
            <person name="Cuming A.C."/>
            <person name="Tuskan G.A."/>
            <person name="Maumus F."/>
            <person name="Salse J."/>
            <person name="Schmutz J."/>
            <person name="Rensing S.A."/>
        </authorList>
    </citation>
    <scope>NUCLEOTIDE SEQUENCE [LARGE SCALE GENOMIC DNA]</scope>
    <source>
        <strain evidence="2 3">cv. Gransden 2004</strain>
    </source>
</reference>
<dbReference type="EMBL" id="ABEU02000013">
    <property type="protein sequence ID" value="PNR42770.1"/>
    <property type="molecule type" value="Genomic_DNA"/>
</dbReference>
<protein>
    <submittedName>
        <fullName evidence="1 2">Uncharacterized protein</fullName>
    </submittedName>
</protein>
<name>A0A2K1JMJ3_PHYPA</name>
<reference evidence="2" key="3">
    <citation type="submission" date="2020-12" db="UniProtKB">
        <authorList>
            <consortium name="EnsemblPlants"/>
        </authorList>
    </citation>
    <scope>IDENTIFICATION</scope>
</reference>
<gene>
    <name evidence="1" type="ORF">PHYPA_017600</name>
</gene>
<reference evidence="1 3" key="1">
    <citation type="journal article" date="2008" name="Science">
        <title>The Physcomitrella genome reveals evolutionary insights into the conquest of land by plants.</title>
        <authorList>
            <person name="Rensing S."/>
            <person name="Lang D."/>
            <person name="Zimmer A."/>
            <person name="Terry A."/>
            <person name="Salamov A."/>
            <person name="Shapiro H."/>
            <person name="Nishiyama T."/>
            <person name="Perroud P.-F."/>
            <person name="Lindquist E."/>
            <person name="Kamisugi Y."/>
            <person name="Tanahashi T."/>
            <person name="Sakakibara K."/>
            <person name="Fujita T."/>
            <person name="Oishi K."/>
            <person name="Shin-I T."/>
            <person name="Kuroki Y."/>
            <person name="Toyoda A."/>
            <person name="Suzuki Y."/>
            <person name="Hashimoto A."/>
            <person name="Yamaguchi K."/>
            <person name="Sugano A."/>
            <person name="Kohara Y."/>
            <person name="Fujiyama A."/>
            <person name="Anterola A."/>
            <person name="Aoki S."/>
            <person name="Ashton N."/>
            <person name="Barbazuk W.B."/>
            <person name="Barker E."/>
            <person name="Bennetzen J."/>
            <person name="Bezanilla M."/>
            <person name="Blankenship R."/>
            <person name="Cho S.H."/>
            <person name="Dutcher S."/>
            <person name="Estelle M."/>
            <person name="Fawcett J.A."/>
            <person name="Gundlach H."/>
            <person name="Hanada K."/>
            <person name="Heyl A."/>
            <person name="Hicks K.A."/>
            <person name="Hugh J."/>
            <person name="Lohr M."/>
            <person name="Mayer K."/>
            <person name="Melkozernov A."/>
            <person name="Murata T."/>
            <person name="Nelson D."/>
            <person name="Pils B."/>
            <person name="Prigge M."/>
            <person name="Reiss B."/>
            <person name="Renner T."/>
            <person name="Rombauts S."/>
            <person name="Rushton P."/>
            <person name="Sanderfoot A."/>
            <person name="Schween G."/>
            <person name="Shiu S.-H."/>
            <person name="Stueber K."/>
            <person name="Theodoulou F.L."/>
            <person name="Tu H."/>
            <person name="Van de Peer Y."/>
            <person name="Verrier P.J."/>
            <person name="Waters E."/>
            <person name="Wood A."/>
            <person name="Yang L."/>
            <person name="Cove D."/>
            <person name="Cuming A."/>
            <person name="Hasebe M."/>
            <person name="Lucas S."/>
            <person name="Mishler D.B."/>
            <person name="Reski R."/>
            <person name="Grigoriev I."/>
            <person name="Quatrano R.S."/>
            <person name="Boore J.L."/>
        </authorList>
    </citation>
    <scope>NUCLEOTIDE SEQUENCE [LARGE SCALE GENOMIC DNA]</scope>
    <source>
        <strain evidence="2 3">cv. Gransden 2004</strain>
    </source>
</reference>
<evidence type="ECO:0000313" key="3">
    <source>
        <dbReference type="Proteomes" id="UP000006727"/>
    </source>
</evidence>
<dbReference type="EnsemblPlants" id="Pp3c13_19990V3.2">
    <property type="protein sequence ID" value="Pp3c13_19990V3.2"/>
    <property type="gene ID" value="Pp3c13_19990"/>
</dbReference>
<evidence type="ECO:0000313" key="2">
    <source>
        <dbReference type="EnsemblPlants" id="Pp3c13_19990V3.1"/>
    </source>
</evidence>
<dbReference type="EnsemblPlants" id="Pp3c13_19990V3.1">
    <property type="protein sequence ID" value="Pp3c13_19990V3.1"/>
    <property type="gene ID" value="Pp3c13_19990"/>
</dbReference>
<dbReference type="Gramene" id="Pp3c13_19990V3.2">
    <property type="protein sequence ID" value="Pp3c13_19990V3.2"/>
    <property type="gene ID" value="Pp3c13_19990"/>
</dbReference>